<dbReference type="AlphaFoldDB" id="A0A5N5TIJ4"/>
<dbReference type="PANTHER" id="PTHR44656:SF7">
    <property type="entry name" value="DEHYDROGENASE_REDUCTASE SDR FAMILY MEMBER 12"/>
    <property type="match status" value="1"/>
</dbReference>
<sequence length="128" mass="14817">MIWVYGALFIQFYVHPIDRSKNAGCMINQKELTEEGLEKNFATNTLGMHLLTTGLVPLLQKSKNPRVVTVSSGGMLVQKLKKDDLQFEQLLPFDGTMAYAQNKRQQVDYLRLRILCCICWDKKEWYTV</sequence>
<dbReference type="Gene3D" id="3.40.50.720">
    <property type="entry name" value="NAD(P)-binding Rossmann-like Domain"/>
    <property type="match status" value="1"/>
</dbReference>
<dbReference type="PANTHER" id="PTHR44656">
    <property type="entry name" value="DEHYDROGENASE/REDUCTASE SDR FAMILY MEMBER 12"/>
    <property type="match status" value="1"/>
</dbReference>
<dbReference type="InterPro" id="IPR052992">
    <property type="entry name" value="SDR_member_12"/>
</dbReference>
<proteinExistence type="predicted"/>
<evidence type="ECO:0000313" key="2">
    <source>
        <dbReference type="Proteomes" id="UP000326759"/>
    </source>
</evidence>
<protein>
    <recommendedName>
        <fullName evidence="3">Dehydrogenase/reductase SDR family member 12</fullName>
    </recommendedName>
</protein>
<organism evidence="1 2">
    <name type="scientific">Armadillidium nasatum</name>
    <dbReference type="NCBI Taxonomy" id="96803"/>
    <lineage>
        <taxon>Eukaryota</taxon>
        <taxon>Metazoa</taxon>
        <taxon>Ecdysozoa</taxon>
        <taxon>Arthropoda</taxon>
        <taxon>Crustacea</taxon>
        <taxon>Multicrustacea</taxon>
        <taxon>Malacostraca</taxon>
        <taxon>Eumalacostraca</taxon>
        <taxon>Peracarida</taxon>
        <taxon>Isopoda</taxon>
        <taxon>Oniscidea</taxon>
        <taxon>Crinocheta</taxon>
        <taxon>Armadillidiidae</taxon>
        <taxon>Armadillidium</taxon>
    </lineage>
</organism>
<dbReference type="Proteomes" id="UP000326759">
    <property type="component" value="Unassembled WGS sequence"/>
</dbReference>
<comment type="caution">
    <text evidence="1">The sequence shown here is derived from an EMBL/GenBank/DDBJ whole genome shotgun (WGS) entry which is preliminary data.</text>
</comment>
<name>A0A5N5TIJ4_9CRUS</name>
<dbReference type="EMBL" id="SEYY01001804">
    <property type="protein sequence ID" value="KAB7505095.1"/>
    <property type="molecule type" value="Genomic_DNA"/>
</dbReference>
<dbReference type="InterPro" id="IPR036291">
    <property type="entry name" value="NAD(P)-bd_dom_sf"/>
</dbReference>
<dbReference type="OrthoDB" id="417891at2759"/>
<dbReference type="SUPFAM" id="SSF51735">
    <property type="entry name" value="NAD(P)-binding Rossmann-fold domains"/>
    <property type="match status" value="1"/>
</dbReference>
<keyword evidence="2" id="KW-1185">Reference proteome</keyword>
<evidence type="ECO:0000313" key="1">
    <source>
        <dbReference type="EMBL" id="KAB7505095.1"/>
    </source>
</evidence>
<gene>
    <name evidence="1" type="ORF">Anas_08618</name>
</gene>
<accession>A0A5N5TIJ4</accession>
<evidence type="ECO:0008006" key="3">
    <source>
        <dbReference type="Google" id="ProtNLM"/>
    </source>
</evidence>
<reference evidence="1 2" key="1">
    <citation type="journal article" date="2019" name="PLoS Biol.">
        <title>Sex chromosomes control vertical transmission of feminizing Wolbachia symbionts in an isopod.</title>
        <authorList>
            <person name="Becking T."/>
            <person name="Chebbi M.A."/>
            <person name="Giraud I."/>
            <person name="Moumen B."/>
            <person name="Laverre T."/>
            <person name="Caubet Y."/>
            <person name="Peccoud J."/>
            <person name="Gilbert C."/>
            <person name="Cordaux R."/>
        </authorList>
    </citation>
    <scope>NUCLEOTIDE SEQUENCE [LARGE SCALE GENOMIC DNA]</scope>
    <source>
        <strain evidence="1">ANa2</strain>
        <tissue evidence="1">Whole body excluding digestive tract and cuticle</tissue>
    </source>
</reference>